<proteinExistence type="predicted"/>
<dbReference type="InterPro" id="IPR043712">
    <property type="entry name" value="DUF5652"/>
</dbReference>
<organism evidence="3 4">
    <name type="scientific">Candidatus Kaiserbacteria bacterium RIFCSPHIGHO2_01_FULL_49_13</name>
    <dbReference type="NCBI Taxonomy" id="1798477"/>
    <lineage>
        <taxon>Bacteria</taxon>
        <taxon>Candidatus Kaiseribacteriota</taxon>
    </lineage>
</organism>
<dbReference type="Proteomes" id="UP000178344">
    <property type="component" value="Unassembled WGS sequence"/>
</dbReference>
<protein>
    <recommendedName>
        <fullName evidence="2">DUF5652 domain-containing protein</fullName>
    </recommendedName>
</protein>
<keyword evidence="1" id="KW-0812">Transmembrane</keyword>
<feature type="domain" description="DUF5652" evidence="2">
    <location>
        <begin position="9"/>
        <end position="64"/>
    </location>
</feature>
<feature type="transmembrane region" description="Helical" evidence="1">
    <location>
        <begin position="37"/>
        <end position="61"/>
    </location>
</feature>
<gene>
    <name evidence="3" type="ORF">A2671_00735</name>
</gene>
<dbReference type="AlphaFoldDB" id="A0A1F6CDZ4"/>
<comment type="caution">
    <text evidence="3">The sequence shown here is derived from an EMBL/GenBank/DDBJ whole genome shotgun (WGS) entry which is preliminary data.</text>
</comment>
<keyword evidence="1" id="KW-0472">Membrane</keyword>
<name>A0A1F6CDZ4_9BACT</name>
<dbReference type="Pfam" id="PF18893">
    <property type="entry name" value="DUF5652"/>
    <property type="match status" value="1"/>
</dbReference>
<evidence type="ECO:0000256" key="1">
    <source>
        <dbReference type="SAM" id="Phobius"/>
    </source>
</evidence>
<sequence length="71" mass="8152">MDPVSVPATLWLLLALTFWSLPLKGYALWKAASRGEKWWFIALFVINSAAILEIIYLFFVIPRKGQAKNQQ</sequence>
<evidence type="ECO:0000313" key="3">
    <source>
        <dbReference type="EMBL" id="OGG47465.1"/>
    </source>
</evidence>
<evidence type="ECO:0000313" key="4">
    <source>
        <dbReference type="Proteomes" id="UP000178344"/>
    </source>
</evidence>
<accession>A0A1F6CDZ4</accession>
<keyword evidence="1" id="KW-1133">Transmembrane helix</keyword>
<dbReference type="EMBL" id="MFKQ01000009">
    <property type="protein sequence ID" value="OGG47465.1"/>
    <property type="molecule type" value="Genomic_DNA"/>
</dbReference>
<evidence type="ECO:0000259" key="2">
    <source>
        <dbReference type="Pfam" id="PF18893"/>
    </source>
</evidence>
<reference evidence="3 4" key="1">
    <citation type="journal article" date="2016" name="Nat. Commun.">
        <title>Thousands of microbial genomes shed light on interconnected biogeochemical processes in an aquifer system.</title>
        <authorList>
            <person name="Anantharaman K."/>
            <person name="Brown C.T."/>
            <person name="Hug L.A."/>
            <person name="Sharon I."/>
            <person name="Castelle C.J."/>
            <person name="Probst A.J."/>
            <person name="Thomas B.C."/>
            <person name="Singh A."/>
            <person name="Wilkins M.J."/>
            <person name="Karaoz U."/>
            <person name="Brodie E.L."/>
            <person name="Williams K.H."/>
            <person name="Hubbard S.S."/>
            <person name="Banfield J.F."/>
        </authorList>
    </citation>
    <scope>NUCLEOTIDE SEQUENCE [LARGE SCALE GENOMIC DNA]</scope>
</reference>